<dbReference type="PATRIC" id="fig|1350482.3.peg.3102"/>
<protein>
    <submittedName>
        <fullName evidence="1">Uncharacterized protein</fullName>
    </submittedName>
</protein>
<organism evidence="1 2">
    <name type="scientific">Cellulosimicrobium cellulans F16</name>
    <dbReference type="NCBI Taxonomy" id="1350482"/>
    <lineage>
        <taxon>Bacteria</taxon>
        <taxon>Bacillati</taxon>
        <taxon>Actinomycetota</taxon>
        <taxon>Actinomycetes</taxon>
        <taxon>Micrococcales</taxon>
        <taxon>Promicromonosporaceae</taxon>
        <taxon>Cellulosimicrobium</taxon>
    </lineage>
</organism>
<evidence type="ECO:0000313" key="1">
    <source>
        <dbReference type="EMBL" id="KON72581.1"/>
    </source>
</evidence>
<keyword evidence="2" id="KW-1185">Reference proteome</keyword>
<accession>A0A0M0F5W3</accession>
<name>A0A0M0F5W3_CELCE</name>
<proteinExistence type="predicted"/>
<dbReference type="AlphaFoldDB" id="A0A0M0F5W3"/>
<reference evidence="1 2" key="1">
    <citation type="journal article" date="2015" name="Sci. Rep.">
        <title>Functional and structural properties of a novel cellulosome-like multienzyme complex: efficient glycoside hydrolysis of water-insoluble 7-xylosyl-10-deacetylpaclitaxel.</title>
        <authorList>
            <person name="Dou T.Y."/>
            <person name="Luan H.W."/>
            <person name="Ge G.B."/>
            <person name="Dong M.M."/>
            <person name="Zou H.F."/>
            <person name="He Y.Q."/>
            <person name="Cui P."/>
            <person name="Wang J.Y."/>
            <person name="Hao D.C."/>
            <person name="Yang S.L."/>
            <person name="Yang L."/>
        </authorList>
    </citation>
    <scope>NUCLEOTIDE SEQUENCE [LARGE SCALE GENOMIC DNA]</scope>
    <source>
        <strain evidence="1 2">F16</strain>
    </source>
</reference>
<sequence length="160" mass="17147">MSWGSVVTVLFDLPNDVDQTTRRDLSTPPWLTAYTTRSGDGPRLVGTRAIPRTCPCGRLVLVGYDAPVIAGLATVDPYTATPQLEAAAVILATATYQLWGEPGRYELTPRHIPGVRTVGTKRPASDVPVVLAHRCDCPTLATKPLPAPHRPARPGDVAPF</sequence>
<dbReference type="Proteomes" id="UP000037387">
    <property type="component" value="Unassembled WGS sequence"/>
</dbReference>
<comment type="caution">
    <text evidence="1">The sequence shown here is derived from an EMBL/GenBank/DDBJ whole genome shotgun (WGS) entry which is preliminary data.</text>
</comment>
<gene>
    <name evidence="1" type="ORF">M768_13825</name>
</gene>
<dbReference type="EMBL" id="ATNL01000011">
    <property type="protein sequence ID" value="KON72581.1"/>
    <property type="molecule type" value="Genomic_DNA"/>
</dbReference>
<evidence type="ECO:0000313" key="2">
    <source>
        <dbReference type="Proteomes" id="UP000037387"/>
    </source>
</evidence>